<dbReference type="Gene3D" id="3.40.630.30">
    <property type="match status" value="1"/>
</dbReference>
<dbReference type="RefSeq" id="WP_106124490.1">
    <property type="nucleotide sequence ID" value="NZ_PVZG01000001.1"/>
</dbReference>
<dbReference type="EMBL" id="PVZG01000001">
    <property type="protein sequence ID" value="PRY33151.1"/>
    <property type="molecule type" value="Genomic_DNA"/>
</dbReference>
<sequence>MSVQVRTVTGLAELAVVDRLFGEIWQGDPGSPVLSVELLRALAKAGNYVAGAYDGDRLLGACVGFFGAPVDRELHSHIAGVAPAAAGRHIGYALKQHQRTWALERGATAISWTYDPLVARNAYFNLAKLGAVPHEYLPDFYGAMHDRINGDDASDRLLVRWDLHRPAPGREDLDGAVVALDRSGTPGSLAGGKLLVAVPQDIEALRAHDPGAAKQWRLAVRDTLSTLLAAGARITGFDRAGWYVLRRPS</sequence>
<keyword evidence="2" id="KW-0808">Transferase</keyword>
<dbReference type="PANTHER" id="PTHR41700">
    <property type="entry name" value="GCN5-RELATED N-ACETYLTRANSFERASE"/>
    <property type="match status" value="1"/>
</dbReference>
<evidence type="ECO:0000259" key="1">
    <source>
        <dbReference type="PROSITE" id="PS51186"/>
    </source>
</evidence>
<comment type="caution">
    <text evidence="2">The sequence shown here is derived from an EMBL/GenBank/DDBJ whole genome shotgun (WGS) entry which is preliminary data.</text>
</comment>
<name>A0A2T0SIA7_9ACTN</name>
<dbReference type="AlphaFoldDB" id="A0A2T0SIA7"/>
<protein>
    <submittedName>
        <fullName evidence="2">Putative GNAT superfamily acetyltransferase</fullName>
    </submittedName>
</protein>
<proteinExistence type="predicted"/>
<dbReference type="SUPFAM" id="SSF55729">
    <property type="entry name" value="Acyl-CoA N-acyltransferases (Nat)"/>
    <property type="match status" value="1"/>
</dbReference>
<evidence type="ECO:0000313" key="2">
    <source>
        <dbReference type="EMBL" id="PRY33151.1"/>
    </source>
</evidence>
<evidence type="ECO:0000313" key="3">
    <source>
        <dbReference type="Proteomes" id="UP000239209"/>
    </source>
</evidence>
<keyword evidence="3" id="KW-1185">Reference proteome</keyword>
<dbReference type="PROSITE" id="PS51186">
    <property type="entry name" value="GNAT"/>
    <property type="match status" value="1"/>
</dbReference>
<dbReference type="InterPro" id="IPR000182">
    <property type="entry name" value="GNAT_dom"/>
</dbReference>
<dbReference type="GO" id="GO:0016747">
    <property type="term" value="F:acyltransferase activity, transferring groups other than amino-acyl groups"/>
    <property type="evidence" value="ECO:0007669"/>
    <property type="project" value="InterPro"/>
</dbReference>
<dbReference type="CDD" id="cd04301">
    <property type="entry name" value="NAT_SF"/>
    <property type="match status" value="1"/>
</dbReference>
<dbReference type="PANTHER" id="PTHR41700:SF1">
    <property type="entry name" value="N-ACETYLTRANSFERASE DOMAIN-CONTAINING PROTEIN"/>
    <property type="match status" value="1"/>
</dbReference>
<gene>
    <name evidence="2" type="ORF">CLV70_101313</name>
</gene>
<dbReference type="OrthoDB" id="9797990at2"/>
<feature type="domain" description="N-acetyltransferase" evidence="1">
    <location>
        <begin position="3"/>
        <end position="149"/>
    </location>
</feature>
<dbReference type="Proteomes" id="UP000239209">
    <property type="component" value="Unassembled WGS sequence"/>
</dbReference>
<dbReference type="Pfam" id="PF00583">
    <property type="entry name" value="Acetyltransf_1"/>
    <property type="match status" value="1"/>
</dbReference>
<organism evidence="2 3">
    <name type="scientific">Pseudosporangium ferrugineum</name>
    <dbReference type="NCBI Taxonomy" id="439699"/>
    <lineage>
        <taxon>Bacteria</taxon>
        <taxon>Bacillati</taxon>
        <taxon>Actinomycetota</taxon>
        <taxon>Actinomycetes</taxon>
        <taxon>Micromonosporales</taxon>
        <taxon>Micromonosporaceae</taxon>
        <taxon>Pseudosporangium</taxon>
    </lineage>
</organism>
<dbReference type="InterPro" id="IPR016181">
    <property type="entry name" value="Acyl_CoA_acyltransferase"/>
</dbReference>
<accession>A0A2T0SIA7</accession>
<reference evidence="2 3" key="1">
    <citation type="submission" date="2018-03" db="EMBL/GenBank/DDBJ databases">
        <title>Genomic Encyclopedia of Archaeal and Bacterial Type Strains, Phase II (KMG-II): from individual species to whole genera.</title>
        <authorList>
            <person name="Goeker M."/>
        </authorList>
    </citation>
    <scope>NUCLEOTIDE SEQUENCE [LARGE SCALE GENOMIC DNA]</scope>
    <source>
        <strain evidence="2 3">DSM 45348</strain>
    </source>
</reference>
<dbReference type="InterPro" id="IPR038764">
    <property type="entry name" value="GNAT_N_AcTrfase_prd"/>
</dbReference>